<evidence type="ECO:0000256" key="1">
    <source>
        <dbReference type="ARBA" id="ARBA00004651"/>
    </source>
</evidence>
<name>A0A3M4M0R4_PSECI</name>
<feature type="domain" description="Cardiolipin synthase N-terminal" evidence="7">
    <location>
        <begin position="22"/>
        <end position="63"/>
    </location>
</feature>
<dbReference type="AlphaFoldDB" id="A0A3M4M0R4"/>
<evidence type="ECO:0000256" key="6">
    <source>
        <dbReference type="SAM" id="Phobius"/>
    </source>
</evidence>
<evidence type="ECO:0000256" key="2">
    <source>
        <dbReference type="ARBA" id="ARBA00022475"/>
    </source>
</evidence>
<feature type="transmembrane region" description="Helical" evidence="6">
    <location>
        <begin position="40"/>
        <end position="60"/>
    </location>
</feature>
<dbReference type="InterPro" id="IPR027379">
    <property type="entry name" value="CLS_N"/>
</dbReference>
<dbReference type="Pfam" id="PF13396">
    <property type="entry name" value="PLDc_N"/>
    <property type="match status" value="1"/>
</dbReference>
<evidence type="ECO:0000313" key="8">
    <source>
        <dbReference type="EMBL" id="RMQ47418.1"/>
    </source>
</evidence>
<dbReference type="Proteomes" id="UP000277236">
    <property type="component" value="Unassembled WGS sequence"/>
</dbReference>
<dbReference type="OrthoDB" id="7022164at2"/>
<organism evidence="8 9">
    <name type="scientific">Pseudomonas cichorii</name>
    <dbReference type="NCBI Taxonomy" id="36746"/>
    <lineage>
        <taxon>Bacteria</taxon>
        <taxon>Pseudomonadati</taxon>
        <taxon>Pseudomonadota</taxon>
        <taxon>Gammaproteobacteria</taxon>
        <taxon>Pseudomonadales</taxon>
        <taxon>Pseudomonadaceae</taxon>
        <taxon>Pseudomonas</taxon>
    </lineage>
</organism>
<evidence type="ECO:0000256" key="5">
    <source>
        <dbReference type="ARBA" id="ARBA00023136"/>
    </source>
</evidence>
<evidence type="ECO:0000259" key="7">
    <source>
        <dbReference type="Pfam" id="PF13396"/>
    </source>
</evidence>
<evidence type="ECO:0000256" key="4">
    <source>
        <dbReference type="ARBA" id="ARBA00022989"/>
    </source>
</evidence>
<keyword evidence="2" id="KW-1003">Cell membrane</keyword>
<dbReference type="GO" id="GO:0005886">
    <property type="term" value="C:plasma membrane"/>
    <property type="evidence" value="ECO:0007669"/>
    <property type="project" value="UniProtKB-SubCell"/>
</dbReference>
<keyword evidence="4 6" id="KW-1133">Transmembrane helix</keyword>
<evidence type="ECO:0000313" key="9">
    <source>
        <dbReference type="Proteomes" id="UP000277236"/>
    </source>
</evidence>
<comment type="caution">
    <text evidence="8">The sequence shown here is derived from an EMBL/GenBank/DDBJ whole genome shotgun (WGS) entry which is preliminary data.</text>
</comment>
<gene>
    <name evidence="8" type="ORF">ALQ04_03880</name>
</gene>
<protein>
    <recommendedName>
        <fullName evidence="7">Cardiolipin synthase N-terminal domain-containing protein</fullName>
    </recommendedName>
</protein>
<evidence type="ECO:0000256" key="3">
    <source>
        <dbReference type="ARBA" id="ARBA00022692"/>
    </source>
</evidence>
<keyword evidence="3 6" id="KW-0812">Transmembrane</keyword>
<accession>A0A3M4M0R4</accession>
<dbReference type="RefSeq" id="WP_122315469.1">
    <property type="nucleotide sequence ID" value="NZ_RBRE01000036.1"/>
</dbReference>
<sequence>MPWISESGLWLFTALVALIVLADIWAVLRVRKSDTNSSNKLLWIVVIVAVPVIGVLLWVLTGPRHVSRPANPAQEASKY</sequence>
<keyword evidence="5 6" id="KW-0472">Membrane</keyword>
<comment type="subcellular location">
    <subcellularLocation>
        <location evidence="1">Cell membrane</location>
        <topology evidence="1">Multi-pass membrane protein</topology>
    </subcellularLocation>
</comment>
<proteinExistence type="predicted"/>
<feature type="transmembrane region" description="Helical" evidence="6">
    <location>
        <begin position="7"/>
        <end position="28"/>
    </location>
</feature>
<dbReference type="EMBL" id="RBRE01000036">
    <property type="protein sequence ID" value="RMQ47418.1"/>
    <property type="molecule type" value="Genomic_DNA"/>
</dbReference>
<reference evidence="8 9" key="1">
    <citation type="submission" date="2018-08" db="EMBL/GenBank/DDBJ databases">
        <title>Recombination of ecologically and evolutionarily significant loci maintains genetic cohesion in the Pseudomonas syringae species complex.</title>
        <authorList>
            <person name="Dillon M."/>
            <person name="Thakur S."/>
            <person name="Almeida R.N.D."/>
            <person name="Weir B.S."/>
            <person name="Guttman D.S."/>
        </authorList>
    </citation>
    <scope>NUCLEOTIDE SEQUENCE [LARGE SCALE GENOMIC DNA]</scope>
    <source>
        <strain evidence="8 9">ICMP 3353</strain>
    </source>
</reference>